<evidence type="ECO:0008006" key="3">
    <source>
        <dbReference type="Google" id="ProtNLM"/>
    </source>
</evidence>
<dbReference type="AlphaFoldDB" id="A0A2M9XFY0"/>
<accession>A0A2M9XFY0</accession>
<dbReference type="RefSeq" id="WP_100705392.1">
    <property type="nucleotide sequence ID" value="NZ_NPDN01000002.1"/>
</dbReference>
<dbReference type="OrthoDB" id="340606at2"/>
<evidence type="ECO:0000313" key="1">
    <source>
        <dbReference type="EMBL" id="PJZ26567.1"/>
    </source>
</evidence>
<dbReference type="Proteomes" id="UP000232196">
    <property type="component" value="Unassembled WGS sequence"/>
</dbReference>
<evidence type="ECO:0000313" key="2">
    <source>
        <dbReference type="Proteomes" id="UP000232196"/>
    </source>
</evidence>
<organism evidence="1 2">
    <name type="scientific">Leptospira hartskeerlii</name>
    <dbReference type="NCBI Taxonomy" id="2023177"/>
    <lineage>
        <taxon>Bacteria</taxon>
        <taxon>Pseudomonadati</taxon>
        <taxon>Spirochaetota</taxon>
        <taxon>Spirochaetia</taxon>
        <taxon>Leptospirales</taxon>
        <taxon>Leptospiraceae</taxon>
        <taxon>Leptospira</taxon>
    </lineage>
</organism>
<protein>
    <recommendedName>
        <fullName evidence="3">DUF5683 domain-containing protein</fullName>
    </recommendedName>
</protein>
<comment type="caution">
    <text evidence="1">The sequence shown here is derived from an EMBL/GenBank/DDBJ whole genome shotgun (WGS) entry which is preliminary data.</text>
</comment>
<keyword evidence="2" id="KW-1185">Reference proteome</keyword>
<name>A0A2M9XFY0_9LEPT</name>
<reference evidence="1 2" key="1">
    <citation type="submission" date="2017-07" db="EMBL/GenBank/DDBJ databases">
        <title>Leptospira spp. isolated from tropical soils.</title>
        <authorList>
            <person name="Thibeaux R."/>
            <person name="Iraola G."/>
            <person name="Ferres I."/>
            <person name="Bierque E."/>
            <person name="Girault D."/>
            <person name="Soupe-Gilbert M.-E."/>
            <person name="Picardeau M."/>
            <person name="Goarant C."/>
        </authorList>
    </citation>
    <scope>NUCLEOTIDE SEQUENCE [LARGE SCALE GENOMIC DNA]</scope>
    <source>
        <strain evidence="1 2">MCA1-C-A1</strain>
    </source>
</reference>
<gene>
    <name evidence="1" type="ORF">CH357_03465</name>
</gene>
<proteinExistence type="predicted"/>
<dbReference type="EMBL" id="NPDN01000002">
    <property type="protein sequence ID" value="PJZ26567.1"/>
    <property type="molecule type" value="Genomic_DNA"/>
</dbReference>
<dbReference type="NCBIfam" id="NF047433">
    <property type="entry name" value="Lepto_7_Nterm"/>
    <property type="match status" value="1"/>
</dbReference>
<sequence>MRPKLKARSIIFFLLAMFLTPSLLFADQTILLRKGGKVIGNVVGQNEKTITVQSESGKQTINKRDILKIIYKDITKEEENRIRKEEEKKVQENPQVVEEPVQVIETPPTSSTISGPSRNRWSAVWRSAILPGWGQWYTDNKLEAKITGGAFLGSLALAGYARSEAESAKSKYDDAVSKSSTTGSYIYGGGIANFYLLTVVPGARADYESSVQAYNTSVYVLGGVYLAQLVRTYFLGKSWEQGSSVNPVAWTVVPKPDWSAGRMGWGAEASFSLGF</sequence>